<sequence>MRSHSAQRRSGIAVLVVGLVAGGALLWVAIGGMASRVDDLVEVPVSGGVIPSSVTGEVTIFASIDGLADGRAPRPSGTITLVNHGESVVPVVPYGSNTAFNIAGRSGVAMWTATIPADSRIVLSSNGAGSNVDGWFIGHSPTTASGFVLPLVFGILALVFGLVAGLIMIVPTLTGGRAHSIRWRRR</sequence>
<evidence type="ECO:0000256" key="1">
    <source>
        <dbReference type="SAM" id="Phobius"/>
    </source>
</evidence>
<name>L7VZB6_9BACT</name>
<reference evidence="2" key="1">
    <citation type="submission" date="2012-09" db="EMBL/GenBank/DDBJ databases">
        <title>Metagenomic Characterization of a Microbial Community in Wastewater Detects High Levels of Antibiotic Resistance.</title>
        <authorList>
            <person name="Abrams M."/>
            <person name="Caldwell A."/>
            <person name="Vandaei E."/>
            <person name="Lee W."/>
            <person name="Perrott J."/>
            <person name="Khan S.Y."/>
            <person name="Ta J."/>
            <person name="Romero D."/>
            <person name="Nguyen V."/>
            <person name="Pourmand N."/>
            <person name="Ouverney C.C."/>
        </authorList>
    </citation>
    <scope>NUCLEOTIDE SEQUENCE</scope>
</reference>
<evidence type="ECO:0000313" key="2">
    <source>
        <dbReference type="EMBL" id="AGC72403.1"/>
    </source>
</evidence>
<keyword evidence="1" id="KW-1133">Transmembrane helix</keyword>
<feature type="transmembrane region" description="Helical" evidence="1">
    <location>
        <begin position="151"/>
        <end position="176"/>
    </location>
</feature>
<accession>L7VZB6</accession>
<dbReference type="AlphaFoldDB" id="L7VZB6"/>
<keyword evidence="1" id="KW-0812">Transmembrane</keyword>
<proteinExistence type="predicted"/>
<feature type="transmembrane region" description="Helical" evidence="1">
    <location>
        <begin position="12"/>
        <end position="30"/>
    </location>
</feature>
<organism evidence="2">
    <name type="scientific">uncultured bacterium A1Q1_fos_15</name>
    <dbReference type="NCBI Taxonomy" id="1256548"/>
    <lineage>
        <taxon>Bacteria</taxon>
        <taxon>environmental samples</taxon>
    </lineage>
</organism>
<protein>
    <submittedName>
        <fullName evidence="2">Uncharacterized protein</fullName>
    </submittedName>
</protein>
<dbReference type="EMBL" id="JX649900">
    <property type="protein sequence ID" value="AGC72403.1"/>
    <property type="molecule type" value="Genomic_DNA"/>
</dbReference>
<keyword evidence="1" id="KW-0472">Membrane</keyword>